<comment type="caution">
    <text evidence="2">The sequence shown here is derived from an EMBL/GenBank/DDBJ whole genome shotgun (WGS) entry which is preliminary data.</text>
</comment>
<evidence type="ECO:0000313" key="2">
    <source>
        <dbReference type="EMBL" id="EMA49801.1"/>
    </source>
</evidence>
<dbReference type="InterPro" id="IPR003781">
    <property type="entry name" value="CoA-bd"/>
</dbReference>
<gene>
    <name evidence="2" type="ORF">C450_16050</name>
</gene>
<dbReference type="Proteomes" id="UP000011625">
    <property type="component" value="Unassembled WGS sequence"/>
</dbReference>
<accession>M0MW14</accession>
<reference evidence="2 3" key="1">
    <citation type="journal article" date="2014" name="PLoS Genet.">
        <title>Phylogenetically driven sequencing of extremely halophilic archaea reveals strategies for static and dynamic osmo-response.</title>
        <authorList>
            <person name="Becker E.A."/>
            <person name="Seitzer P.M."/>
            <person name="Tritt A."/>
            <person name="Larsen D."/>
            <person name="Krusor M."/>
            <person name="Yao A.I."/>
            <person name="Wu D."/>
            <person name="Madern D."/>
            <person name="Eisen J.A."/>
            <person name="Darling A.E."/>
            <person name="Facciotti M.T."/>
        </authorList>
    </citation>
    <scope>NUCLEOTIDE SEQUENCE [LARGE SCALE GENOMIC DNA]</scope>
    <source>
        <strain evidence="2 3">DSM 8989</strain>
    </source>
</reference>
<dbReference type="SMART" id="SM00881">
    <property type="entry name" value="CoA_binding"/>
    <property type="match status" value="1"/>
</dbReference>
<dbReference type="OrthoDB" id="42776at2157"/>
<feature type="domain" description="CoA-binding" evidence="1">
    <location>
        <begin position="12"/>
        <end position="105"/>
    </location>
</feature>
<protein>
    <submittedName>
        <fullName evidence="2">CoA-binding domain protein</fullName>
    </submittedName>
</protein>
<dbReference type="InterPro" id="IPR036291">
    <property type="entry name" value="NAD(P)-bd_dom_sf"/>
</dbReference>
<evidence type="ECO:0000313" key="3">
    <source>
        <dbReference type="Proteomes" id="UP000011625"/>
    </source>
</evidence>
<dbReference type="STRING" id="1227456.C450_16050"/>
<dbReference type="PATRIC" id="fig|1227456.3.peg.3260"/>
<dbReference type="RefSeq" id="WP_005045054.1">
    <property type="nucleotide sequence ID" value="NZ_AOME01000076.1"/>
</dbReference>
<dbReference type="Gene3D" id="3.40.50.720">
    <property type="entry name" value="NAD(P)-binding Rossmann-like Domain"/>
    <property type="match status" value="1"/>
</dbReference>
<dbReference type="Pfam" id="PF13380">
    <property type="entry name" value="CoA_binding_2"/>
    <property type="match status" value="1"/>
</dbReference>
<organism evidence="2 3">
    <name type="scientific">Halococcus salifodinae DSM 8989</name>
    <dbReference type="NCBI Taxonomy" id="1227456"/>
    <lineage>
        <taxon>Archaea</taxon>
        <taxon>Methanobacteriati</taxon>
        <taxon>Methanobacteriota</taxon>
        <taxon>Stenosarchaea group</taxon>
        <taxon>Halobacteria</taxon>
        <taxon>Halobacteriales</taxon>
        <taxon>Halococcaceae</taxon>
        <taxon>Halococcus</taxon>
    </lineage>
</organism>
<dbReference type="SUPFAM" id="SSF51735">
    <property type="entry name" value="NAD(P)-binding Rossmann-fold domains"/>
    <property type="match status" value="1"/>
</dbReference>
<dbReference type="EMBL" id="AOME01000076">
    <property type="protein sequence ID" value="EMA49801.1"/>
    <property type="molecule type" value="Genomic_DNA"/>
</dbReference>
<keyword evidence="3" id="KW-1185">Reference proteome</keyword>
<proteinExistence type="predicted"/>
<name>M0MW14_9EURY</name>
<dbReference type="AlphaFoldDB" id="M0MW14"/>
<dbReference type="PANTHER" id="PTHR33303:SF2">
    <property type="entry name" value="COA-BINDING DOMAIN-CONTAINING PROTEIN"/>
    <property type="match status" value="1"/>
</dbReference>
<dbReference type="PANTHER" id="PTHR33303">
    <property type="entry name" value="CYTOPLASMIC PROTEIN-RELATED"/>
    <property type="match status" value="1"/>
</dbReference>
<evidence type="ECO:0000259" key="1">
    <source>
        <dbReference type="SMART" id="SM00881"/>
    </source>
</evidence>
<sequence>MPVTDDDELREILGLETVAVVGCSSTPGKDAHEIPRYLREHGYDVIPINPYADEIFGREPADSLADVDEAIDIVDVFRPSDEVSGIVDSALDRDDAPVIWTQLGIRDPEATDRAEDSGRQVVEDKCIKVEHGRLC</sequence>